<evidence type="ECO:0000256" key="7">
    <source>
        <dbReference type="ARBA" id="ARBA00023098"/>
    </source>
</evidence>
<dbReference type="PANTHER" id="PTHR11157:SF17">
    <property type="entry name" value="ELONGATION OF VERY LONG CHAIN FATTY ACIDS PROTEIN 6"/>
    <property type="match status" value="1"/>
</dbReference>
<dbReference type="GO" id="GO:0042761">
    <property type="term" value="P:very long-chain fatty acid biosynthetic process"/>
    <property type="evidence" value="ECO:0007669"/>
    <property type="project" value="TreeGrafter"/>
</dbReference>
<dbReference type="GO" id="GO:0030148">
    <property type="term" value="P:sphingolipid biosynthetic process"/>
    <property type="evidence" value="ECO:0007669"/>
    <property type="project" value="TreeGrafter"/>
</dbReference>
<evidence type="ECO:0000313" key="12">
    <source>
        <dbReference type="Proteomes" id="UP000198287"/>
    </source>
</evidence>
<dbReference type="GO" id="GO:0005789">
    <property type="term" value="C:endoplasmic reticulum membrane"/>
    <property type="evidence" value="ECO:0007669"/>
    <property type="project" value="TreeGrafter"/>
</dbReference>
<name>A0A226EZQ1_FOLCA</name>
<comment type="similarity">
    <text evidence="10">Belongs to the ELO family.</text>
</comment>
<evidence type="ECO:0000313" key="11">
    <source>
        <dbReference type="EMBL" id="OXA62627.1"/>
    </source>
</evidence>
<keyword evidence="3 10" id="KW-0808">Transferase</keyword>
<feature type="transmembrane region" description="Helical" evidence="10">
    <location>
        <begin position="87"/>
        <end position="106"/>
    </location>
</feature>
<feature type="transmembrane region" description="Helical" evidence="10">
    <location>
        <begin position="56"/>
        <end position="75"/>
    </location>
</feature>
<evidence type="ECO:0000256" key="10">
    <source>
        <dbReference type="RuleBase" id="RU361115"/>
    </source>
</evidence>
<dbReference type="OMA" id="FGVHAIM"/>
<dbReference type="GO" id="GO:0019367">
    <property type="term" value="P:fatty acid elongation, saturated fatty acid"/>
    <property type="evidence" value="ECO:0007669"/>
    <property type="project" value="TreeGrafter"/>
</dbReference>
<evidence type="ECO:0000256" key="8">
    <source>
        <dbReference type="ARBA" id="ARBA00023136"/>
    </source>
</evidence>
<feature type="transmembrane region" description="Helical" evidence="10">
    <location>
        <begin position="219"/>
        <end position="240"/>
    </location>
</feature>
<dbReference type="InterPro" id="IPR030457">
    <property type="entry name" value="ELO_CS"/>
</dbReference>
<feature type="transmembrane region" description="Helical" evidence="10">
    <location>
        <begin position="165"/>
        <end position="182"/>
    </location>
</feature>
<keyword evidence="7 10" id="KW-0443">Lipid metabolism</keyword>
<dbReference type="InterPro" id="IPR002076">
    <property type="entry name" value="ELO_fam"/>
</dbReference>
<comment type="caution">
    <text evidence="11">The sequence shown here is derived from an EMBL/GenBank/DDBJ whole genome shotgun (WGS) entry which is preliminary data.</text>
</comment>
<sequence length="288" mass="34279">MGRVNNLTGVPIVFPDSGHDGPPVEPHYDDRYLHIYQWEKYDHTKWHDWMHRNWNVSLYASGIYVILIFLGQHLMKNRERFNLRKTLLVWNIILASFSCMGFLRSIQELIYEWTVSPIGGLQRSVCFADNHNVATSLWGLLFAWSKILEFGDTAFIVLRKQKLIFLHWFHHITVCIYCWFAYSSYDPSSRWFCTMNYAVHMTMYTYYAAKALHIKIYKYIPMAITLFQIAQMVLGVIININTYYIKLSGQECRRPISNIHLAFAMYASYFVLFARFFWKAYFRKTKSE</sequence>
<dbReference type="PANTHER" id="PTHR11157">
    <property type="entry name" value="FATTY ACID ACYL TRANSFERASE-RELATED"/>
    <property type="match status" value="1"/>
</dbReference>
<keyword evidence="6 10" id="KW-1133">Transmembrane helix</keyword>
<dbReference type="Pfam" id="PF01151">
    <property type="entry name" value="ELO"/>
    <property type="match status" value="1"/>
</dbReference>
<keyword evidence="12" id="KW-1185">Reference proteome</keyword>
<protein>
    <recommendedName>
        <fullName evidence="10">Elongation of very long chain fatty acids protein</fullName>
        <ecNumber evidence="10">2.3.1.199</ecNumber>
    </recommendedName>
    <alternativeName>
        <fullName evidence="10">Very-long-chain 3-oxoacyl-CoA synthase</fullName>
    </alternativeName>
</protein>
<keyword evidence="8 10" id="KW-0472">Membrane</keyword>
<keyword evidence="5 10" id="KW-0276">Fatty acid metabolism</keyword>
<gene>
    <name evidence="11" type="ORF">Fcan01_03415</name>
</gene>
<evidence type="ECO:0000256" key="3">
    <source>
        <dbReference type="ARBA" id="ARBA00022679"/>
    </source>
</evidence>
<evidence type="ECO:0000256" key="9">
    <source>
        <dbReference type="ARBA" id="ARBA00023160"/>
    </source>
</evidence>
<dbReference type="GO" id="GO:0034625">
    <property type="term" value="P:fatty acid elongation, monounsaturated fatty acid"/>
    <property type="evidence" value="ECO:0007669"/>
    <property type="project" value="TreeGrafter"/>
</dbReference>
<organism evidence="11 12">
    <name type="scientific">Folsomia candida</name>
    <name type="common">Springtail</name>
    <dbReference type="NCBI Taxonomy" id="158441"/>
    <lineage>
        <taxon>Eukaryota</taxon>
        <taxon>Metazoa</taxon>
        <taxon>Ecdysozoa</taxon>
        <taxon>Arthropoda</taxon>
        <taxon>Hexapoda</taxon>
        <taxon>Collembola</taxon>
        <taxon>Entomobryomorpha</taxon>
        <taxon>Isotomoidea</taxon>
        <taxon>Isotomidae</taxon>
        <taxon>Proisotominae</taxon>
        <taxon>Folsomia</taxon>
    </lineage>
</organism>
<dbReference type="EC" id="2.3.1.199" evidence="10"/>
<reference evidence="11 12" key="1">
    <citation type="submission" date="2015-12" db="EMBL/GenBank/DDBJ databases">
        <title>The genome of Folsomia candida.</title>
        <authorList>
            <person name="Faddeeva A."/>
            <person name="Derks M.F."/>
            <person name="Anvar Y."/>
            <person name="Smit S."/>
            <person name="Van Straalen N."/>
            <person name="Roelofs D."/>
        </authorList>
    </citation>
    <scope>NUCLEOTIDE SEQUENCE [LARGE SCALE GENOMIC DNA]</scope>
    <source>
        <strain evidence="11 12">VU population</strain>
        <tissue evidence="11">Whole body</tissue>
    </source>
</reference>
<dbReference type="PROSITE" id="PS01188">
    <property type="entry name" value="ELO"/>
    <property type="match status" value="1"/>
</dbReference>
<dbReference type="GO" id="GO:0009922">
    <property type="term" value="F:fatty acid elongase activity"/>
    <property type="evidence" value="ECO:0007669"/>
    <property type="project" value="UniProtKB-EC"/>
</dbReference>
<comment type="catalytic activity">
    <reaction evidence="10">
        <text>a very-long-chain acyl-CoA + malonyl-CoA + H(+) = a very-long-chain 3-oxoacyl-CoA + CO2 + CoA</text>
        <dbReference type="Rhea" id="RHEA:32727"/>
        <dbReference type="ChEBI" id="CHEBI:15378"/>
        <dbReference type="ChEBI" id="CHEBI:16526"/>
        <dbReference type="ChEBI" id="CHEBI:57287"/>
        <dbReference type="ChEBI" id="CHEBI:57384"/>
        <dbReference type="ChEBI" id="CHEBI:90725"/>
        <dbReference type="ChEBI" id="CHEBI:90736"/>
        <dbReference type="EC" id="2.3.1.199"/>
    </reaction>
</comment>
<dbReference type="AlphaFoldDB" id="A0A226EZQ1"/>
<comment type="subcellular location">
    <subcellularLocation>
        <location evidence="1">Membrane</location>
        <topology evidence="1">Multi-pass membrane protein</topology>
    </subcellularLocation>
</comment>
<evidence type="ECO:0000256" key="1">
    <source>
        <dbReference type="ARBA" id="ARBA00004141"/>
    </source>
</evidence>
<dbReference type="GO" id="GO:0034626">
    <property type="term" value="P:fatty acid elongation, polyunsaturated fatty acid"/>
    <property type="evidence" value="ECO:0007669"/>
    <property type="project" value="TreeGrafter"/>
</dbReference>
<dbReference type="Proteomes" id="UP000198287">
    <property type="component" value="Unassembled WGS sequence"/>
</dbReference>
<dbReference type="EMBL" id="LNIX01000001">
    <property type="protein sequence ID" value="OXA62627.1"/>
    <property type="molecule type" value="Genomic_DNA"/>
</dbReference>
<evidence type="ECO:0000256" key="6">
    <source>
        <dbReference type="ARBA" id="ARBA00022989"/>
    </source>
</evidence>
<accession>A0A226EZQ1</accession>
<keyword evidence="9 10" id="KW-0275">Fatty acid biosynthesis</keyword>
<keyword evidence="2 10" id="KW-0444">Lipid biosynthesis</keyword>
<dbReference type="OrthoDB" id="10259681at2759"/>
<evidence type="ECO:0000256" key="2">
    <source>
        <dbReference type="ARBA" id="ARBA00022516"/>
    </source>
</evidence>
<keyword evidence="4 10" id="KW-0812">Transmembrane</keyword>
<proteinExistence type="inferred from homology"/>
<feature type="transmembrane region" description="Helical" evidence="10">
    <location>
        <begin position="260"/>
        <end position="278"/>
    </location>
</feature>
<evidence type="ECO:0000256" key="4">
    <source>
        <dbReference type="ARBA" id="ARBA00022692"/>
    </source>
</evidence>
<evidence type="ECO:0000256" key="5">
    <source>
        <dbReference type="ARBA" id="ARBA00022832"/>
    </source>
</evidence>